<keyword evidence="5 8" id="KW-0812">Transmembrane</keyword>
<feature type="transmembrane region" description="Helical" evidence="8">
    <location>
        <begin position="381"/>
        <end position="405"/>
    </location>
</feature>
<dbReference type="GO" id="GO:0055085">
    <property type="term" value="P:transmembrane transport"/>
    <property type="evidence" value="ECO:0007669"/>
    <property type="project" value="InterPro"/>
</dbReference>
<evidence type="ECO:0000259" key="9">
    <source>
        <dbReference type="PROSITE" id="PS50928"/>
    </source>
</evidence>
<comment type="caution">
    <text evidence="10">The sequence shown here is derived from an EMBL/GenBank/DDBJ whole genome shotgun (WGS) entry which is preliminary data.</text>
</comment>
<keyword evidence="6 8" id="KW-1133">Transmembrane helix</keyword>
<feature type="transmembrane region" description="Helical" evidence="8">
    <location>
        <begin position="446"/>
        <end position="464"/>
    </location>
</feature>
<feature type="transmembrane region" description="Helical" evidence="8">
    <location>
        <begin position="123"/>
        <end position="146"/>
    </location>
</feature>
<dbReference type="PANTHER" id="PTHR43357:SF4">
    <property type="entry name" value="INNER MEMBRANE ABC TRANSPORTER PERMEASE PROTEIN YDCV"/>
    <property type="match status" value="1"/>
</dbReference>
<dbReference type="EMBL" id="BMES01000002">
    <property type="protein sequence ID" value="GGH19552.1"/>
    <property type="molecule type" value="Genomic_DNA"/>
</dbReference>
<dbReference type="RefSeq" id="WP_188517871.1">
    <property type="nucleotide sequence ID" value="NZ_BMES01000002.1"/>
</dbReference>
<feature type="transmembrane region" description="Helical" evidence="8">
    <location>
        <begin position="166"/>
        <end position="193"/>
    </location>
</feature>
<sequence>MSVADHAGQGQDGSASRGQLAAIPTLKGGGRRGLRLEHVVMVLGVALLAILVVLPLATLMKSSIWGEDSPTLEHFREALEGRLYLTALWNSLVLGFWTGLFSVVIGVPLAWAVSRTDVPGKKLIKFTASVAYLSPPFLVAIAYVNLFSPNAGLVNVFFRDVAGMPFLTVNVFTMTGLVLVTVLHTFPFVYLLASSALQSVDASYEEAAQILGAGKFRTALLITAPLVAPAILSGVLLAFVNAIALFGSQAIIGLPGRIVTLPTRIYSLFDYPPQYGLASALSLMFVLITVAALFFQRSYLAKRSFVTLGGKGSRPQLITLGPLRWAVLGFCIVIFILAVVLPYGTLLAVSFSKSWGLNFWKGLTLANYRFVLFEYDITRRAIMNSLLLAVLASTIAVLLGSVISWIDLRTKVPGRRLLDYIALVPLGLPGIVMAVALIQFWLALPFALYGTLGILLLAYVGRYIPLGVRAANTALRQIDPSLEESARILGAGWGVTMREITLPLMGPGLFAGWLLVFVPVVQELSASILLFSSSSITLAVAIYNLYETGYTEPVSALALVNMIIIGAAIWLASRVGQGRFGARSEAAAQGA</sequence>
<organism evidence="10 11">
    <name type="scientific">Alsobacter metallidurans</name>
    <dbReference type="NCBI Taxonomy" id="340221"/>
    <lineage>
        <taxon>Bacteria</taxon>
        <taxon>Pseudomonadati</taxon>
        <taxon>Pseudomonadota</taxon>
        <taxon>Alphaproteobacteria</taxon>
        <taxon>Hyphomicrobiales</taxon>
        <taxon>Alsobacteraceae</taxon>
        <taxon>Alsobacter</taxon>
    </lineage>
</organism>
<reference evidence="10" key="1">
    <citation type="journal article" date="2014" name="Int. J. Syst. Evol. Microbiol.">
        <title>Complete genome sequence of Corynebacterium casei LMG S-19264T (=DSM 44701T), isolated from a smear-ripened cheese.</title>
        <authorList>
            <consortium name="US DOE Joint Genome Institute (JGI-PGF)"/>
            <person name="Walter F."/>
            <person name="Albersmeier A."/>
            <person name="Kalinowski J."/>
            <person name="Ruckert C."/>
        </authorList>
    </citation>
    <scope>NUCLEOTIDE SEQUENCE</scope>
    <source>
        <strain evidence="10">CGMCC 1.12214</strain>
    </source>
</reference>
<dbReference type="Pfam" id="PF00528">
    <property type="entry name" value="BPD_transp_1"/>
    <property type="match status" value="2"/>
</dbReference>
<feature type="transmembrane region" description="Helical" evidence="8">
    <location>
        <begin position="274"/>
        <end position="295"/>
    </location>
</feature>
<dbReference type="GO" id="GO:0005886">
    <property type="term" value="C:plasma membrane"/>
    <property type="evidence" value="ECO:0007669"/>
    <property type="project" value="UniProtKB-SubCell"/>
</dbReference>
<evidence type="ECO:0000313" key="10">
    <source>
        <dbReference type="EMBL" id="GGH19552.1"/>
    </source>
</evidence>
<feature type="transmembrane region" description="Helical" evidence="8">
    <location>
        <begin position="325"/>
        <end position="351"/>
    </location>
</feature>
<keyword evidence="3" id="KW-1003">Cell membrane</keyword>
<feature type="transmembrane region" description="Helical" evidence="8">
    <location>
        <begin position="87"/>
        <end position="111"/>
    </location>
</feature>
<comment type="similarity">
    <text evidence="8">Belongs to the binding-protein-dependent transport system permease family.</text>
</comment>
<feature type="transmembrane region" description="Helical" evidence="8">
    <location>
        <begin position="39"/>
        <end position="60"/>
    </location>
</feature>
<protein>
    <submittedName>
        <fullName evidence="10">ABC transporter substrate-binding protein</fullName>
    </submittedName>
</protein>
<name>A0A917MI80_9HYPH</name>
<feature type="domain" description="ABC transmembrane type-1" evidence="9">
    <location>
        <begin position="382"/>
        <end position="572"/>
    </location>
</feature>
<dbReference type="InterPro" id="IPR035906">
    <property type="entry name" value="MetI-like_sf"/>
</dbReference>
<keyword evidence="4" id="KW-0997">Cell inner membrane</keyword>
<dbReference type="CDD" id="cd06261">
    <property type="entry name" value="TM_PBP2"/>
    <property type="match status" value="2"/>
</dbReference>
<dbReference type="Gene3D" id="1.10.3720.10">
    <property type="entry name" value="MetI-like"/>
    <property type="match status" value="2"/>
</dbReference>
<dbReference type="Proteomes" id="UP000603912">
    <property type="component" value="Unassembled WGS sequence"/>
</dbReference>
<evidence type="ECO:0000256" key="5">
    <source>
        <dbReference type="ARBA" id="ARBA00022692"/>
    </source>
</evidence>
<dbReference type="PANTHER" id="PTHR43357">
    <property type="entry name" value="INNER MEMBRANE ABC TRANSPORTER PERMEASE PROTEIN YDCV"/>
    <property type="match status" value="1"/>
</dbReference>
<feature type="transmembrane region" description="Helical" evidence="8">
    <location>
        <begin position="526"/>
        <end position="546"/>
    </location>
</feature>
<reference evidence="10" key="2">
    <citation type="submission" date="2020-09" db="EMBL/GenBank/DDBJ databases">
        <authorList>
            <person name="Sun Q."/>
            <person name="Zhou Y."/>
        </authorList>
    </citation>
    <scope>NUCLEOTIDE SEQUENCE</scope>
    <source>
        <strain evidence="10">CGMCC 1.12214</strain>
    </source>
</reference>
<feature type="transmembrane region" description="Helical" evidence="8">
    <location>
        <begin position="500"/>
        <end position="520"/>
    </location>
</feature>
<evidence type="ECO:0000256" key="4">
    <source>
        <dbReference type="ARBA" id="ARBA00022519"/>
    </source>
</evidence>
<feature type="transmembrane region" description="Helical" evidence="8">
    <location>
        <begin position="417"/>
        <end position="440"/>
    </location>
</feature>
<feature type="domain" description="ABC transmembrane type-1" evidence="9">
    <location>
        <begin position="88"/>
        <end position="296"/>
    </location>
</feature>
<feature type="transmembrane region" description="Helical" evidence="8">
    <location>
        <begin position="553"/>
        <end position="572"/>
    </location>
</feature>
<dbReference type="PROSITE" id="PS50928">
    <property type="entry name" value="ABC_TM1"/>
    <property type="match status" value="2"/>
</dbReference>
<evidence type="ECO:0000313" key="11">
    <source>
        <dbReference type="Proteomes" id="UP000603912"/>
    </source>
</evidence>
<gene>
    <name evidence="10" type="ORF">GCM10007036_22540</name>
</gene>
<feature type="transmembrane region" description="Helical" evidence="8">
    <location>
        <begin position="226"/>
        <end position="254"/>
    </location>
</feature>
<dbReference type="AlphaFoldDB" id="A0A917MI80"/>
<proteinExistence type="inferred from homology"/>
<dbReference type="InterPro" id="IPR000515">
    <property type="entry name" value="MetI-like"/>
</dbReference>
<keyword evidence="11" id="KW-1185">Reference proteome</keyword>
<keyword evidence="2 8" id="KW-0813">Transport</keyword>
<accession>A0A917MI80</accession>
<evidence type="ECO:0000256" key="8">
    <source>
        <dbReference type="RuleBase" id="RU363032"/>
    </source>
</evidence>
<keyword evidence="7 8" id="KW-0472">Membrane</keyword>
<comment type="subcellular location">
    <subcellularLocation>
        <location evidence="1">Cell inner membrane</location>
        <topology evidence="1">Multi-pass membrane protein</topology>
    </subcellularLocation>
    <subcellularLocation>
        <location evidence="8">Cell membrane</location>
        <topology evidence="8">Multi-pass membrane protein</topology>
    </subcellularLocation>
</comment>
<dbReference type="SUPFAM" id="SSF161098">
    <property type="entry name" value="MetI-like"/>
    <property type="match status" value="2"/>
</dbReference>
<evidence type="ECO:0000256" key="7">
    <source>
        <dbReference type="ARBA" id="ARBA00023136"/>
    </source>
</evidence>
<evidence type="ECO:0000256" key="2">
    <source>
        <dbReference type="ARBA" id="ARBA00022448"/>
    </source>
</evidence>
<evidence type="ECO:0000256" key="1">
    <source>
        <dbReference type="ARBA" id="ARBA00004429"/>
    </source>
</evidence>
<evidence type="ECO:0000256" key="3">
    <source>
        <dbReference type="ARBA" id="ARBA00022475"/>
    </source>
</evidence>
<evidence type="ECO:0000256" key="6">
    <source>
        <dbReference type="ARBA" id="ARBA00022989"/>
    </source>
</evidence>